<dbReference type="PROSITE" id="PS50157">
    <property type="entry name" value="ZINC_FINGER_C2H2_2"/>
    <property type="match status" value="2"/>
</dbReference>
<feature type="non-terminal residue" evidence="9">
    <location>
        <position position="135"/>
    </location>
</feature>
<protein>
    <recommendedName>
        <fullName evidence="8">C2H2-type domain-containing protein</fullName>
    </recommendedName>
</protein>
<dbReference type="Pfam" id="PF00096">
    <property type="entry name" value="zf-C2H2"/>
    <property type="match status" value="1"/>
</dbReference>
<dbReference type="GO" id="GO:0005634">
    <property type="term" value="C:nucleus"/>
    <property type="evidence" value="ECO:0007669"/>
    <property type="project" value="UniProtKB-SubCell"/>
</dbReference>
<evidence type="ECO:0000256" key="4">
    <source>
        <dbReference type="ARBA" id="ARBA00022771"/>
    </source>
</evidence>
<dbReference type="SMART" id="SM00355">
    <property type="entry name" value="ZnF_C2H2"/>
    <property type="match status" value="2"/>
</dbReference>
<dbReference type="Gene3D" id="3.30.160.60">
    <property type="entry name" value="Classic Zinc Finger"/>
    <property type="match status" value="3"/>
</dbReference>
<keyword evidence="4 7" id="KW-0863">Zinc-finger</keyword>
<dbReference type="InterPro" id="IPR036236">
    <property type="entry name" value="Znf_C2H2_sf"/>
</dbReference>
<evidence type="ECO:0000259" key="8">
    <source>
        <dbReference type="PROSITE" id="PS50157"/>
    </source>
</evidence>
<gene>
    <name evidence="9" type="ORF">MNOR_LOCUS35578</name>
</gene>
<dbReference type="Proteomes" id="UP001497623">
    <property type="component" value="Unassembled WGS sequence"/>
</dbReference>
<feature type="domain" description="C2H2-type" evidence="8">
    <location>
        <begin position="60"/>
        <end position="87"/>
    </location>
</feature>
<dbReference type="FunFam" id="3.30.160.60:FF:000478">
    <property type="entry name" value="Zinc finger protein 133"/>
    <property type="match status" value="1"/>
</dbReference>
<keyword evidence="5" id="KW-0862">Zinc</keyword>
<dbReference type="GO" id="GO:0000978">
    <property type="term" value="F:RNA polymerase II cis-regulatory region sequence-specific DNA binding"/>
    <property type="evidence" value="ECO:0007669"/>
    <property type="project" value="TreeGrafter"/>
</dbReference>
<feature type="domain" description="C2H2-type" evidence="8">
    <location>
        <begin position="101"/>
        <end position="128"/>
    </location>
</feature>
<evidence type="ECO:0000256" key="1">
    <source>
        <dbReference type="ARBA" id="ARBA00004123"/>
    </source>
</evidence>
<evidence type="ECO:0000256" key="6">
    <source>
        <dbReference type="ARBA" id="ARBA00023242"/>
    </source>
</evidence>
<dbReference type="SUPFAM" id="SSF57667">
    <property type="entry name" value="beta-beta-alpha zinc fingers"/>
    <property type="match status" value="2"/>
</dbReference>
<evidence type="ECO:0000256" key="7">
    <source>
        <dbReference type="PROSITE-ProRule" id="PRU00042"/>
    </source>
</evidence>
<comment type="subcellular location">
    <subcellularLocation>
        <location evidence="1">Nucleus</location>
    </subcellularLocation>
</comment>
<accession>A0AAV2SF89</accession>
<keyword evidence="2" id="KW-0479">Metal-binding</keyword>
<dbReference type="AlphaFoldDB" id="A0AAV2SF89"/>
<dbReference type="InterPro" id="IPR013087">
    <property type="entry name" value="Znf_C2H2_type"/>
</dbReference>
<sequence>EIGAIEEPMKVQGVDIKIKEEIDFYKEEESIDFTFENYLVKQEKLVIIEPPRLHAENKPCQCNKCNKGSSYNIHLIKHQRTTSGDKPYKCKNINKAGEKPYQCSKCDKAFSRNDYLIEHQRIHIGEKPYQCSQCD</sequence>
<proteinExistence type="predicted"/>
<name>A0AAV2SF89_MEGNR</name>
<evidence type="ECO:0000256" key="2">
    <source>
        <dbReference type="ARBA" id="ARBA00022723"/>
    </source>
</evidence>
<evidence type="ECO:0000313" key="9">
    <source>
        <dbReference type="EMBL" id="CAL4182469.1"/>
    </source>
</evidence>
<dbReference type="PANTHER" id="PTHR23226">
    <property type="entry name" value="ZINC FINGER AND SCAN DOMAIN-CONTAINING"/>
    <property type="match status" value="1"/>
</dbReference>
<dbReference type="PANTHER" id="PTHR23226:SF366">
    <property type="entry name" value="ZINC FINGER PROTEIN ZFP2"/>
    <property type="match status" value="1"/>
</dbReference>
<organism evidence="9 10">
    <name type="scientific">Meganyctiphanes norvegica</name>
    <name type="common">Northern krill</name>
    <name type="synonym">Thysanopoda norvegica</name>
    <dbReference type="NCBI Taxonomy" id="48144"/>
    <lineage>
        <taxon>Eukaryota</taxon>
        <taxon>Metazoa</taxon>
        <taxon>Ecdysozoa</taxon>
        <taxon>Arthropoda</taxon>
        <taxon>Crustacea</taxon>
        <taxon>Multicrustacea</taxon>
        <taxon>Malacostraca</taxon>
        <taxon>Eumalacostraca</taxon>
        <taxon>Eucarida</taxon>
        <taxon>Euphausiacea</taxon>
        <taxon>Euphausiidae</taxon>
        <taxon>Meganyctiphanes</taxon>
    </lineage>
</organism>
<keyword evidence="10" id="KW-1185">Reference proteome</keyword>
<reference evidence="9 10" key="1">
    <citation type="submission" date="2024-05" db="EMBL/GenBank/DDBJ databases">
        <authorList>
            <person name="Wallberg A."/>
        </authorList>
    </citation>
    <scope>NUCLEOTIDE SEQUENCE [LARGE SCALE GENOMIC DNA]</scope>
</reference>
<evidence type="ECO:0000256" key="3">
    <source>
        <dbReference type="ARBA" id="ARBA00022737"/>
    </source>
</evidence>
<dbReference type="EMBL" id="CAXKWB010060013">
    <property type="protein sequence ID" value="CAL4182469.1"/>
    <property type="molecule type" value="Genomic_DNA"/>
</dbReference>
<evidence type="ECO:0000313" key="10">
    <source>
        <dbReference type="Proteomes" id="UP001497623"/>
    </source>
</evidence>
<dbReference type="GO" id="GO:0000981">
    <property type="term" value="F:DNA-binding transcription factor activity, RNA polymerase II-specific"/>
    <property type="evidence" value="ECO:0007669"/>
    <property type="project" value="TreeGrafter"/>
</dbReference>
<dbReference type="GO" id="GO:0008270">
    <property type="term" value="F:zinc ion binding"/>
    <property type="evidence" value="ECO:0007669"/>
    <property type="project" value="UniProtKB-KW"/>
</dbReference>
<evidence type="ECO:0000256" key="5">
    <source>
        <dbReference type="ARBA" id="ARBA00022833"/>
    </source>
</evidence>
<keyword evidence="3" id="KW-0677">Repeat</keyword>
<keyword evidence="6" id="KW-0539">Nucleus</keyword>
<comment type="caution">
    <text evidence="9">The sequence shown here is derived from an EMBL/GenBank/DDBJ whole genome shotgun (WGS) entry which is preliminary data.</text>
</comment>
<feature type="non-terminal residue" evidence="9">
    <location>
        <position position="1"/>
    </location>
</feature>
<dbReference type="PROSITE" id="PS00028">
    <property type="entry name" value="ZINC_FINGER_C2H2_1"/>
    <property type="match status" value="1"/>
</dbReference>